<reference evidence="3" key="1">
    <citation type="submission" date="2025-08" db="UniProtKB">
        <authorList>
            <consortium name="RefSeq"/>
        </authorList>
    </citation>
    <scope>IDENTIFICATION</scope>
    <source>
        <tissue evidence="3">Tentacle</tissue>
    </source>
</reference>
<protein>
    <submittedName>
        <fullName evidence="3">Uncharacterized protein LOC116301762</fullName>
    </submittedName>
</protein>
<evidence type="ECO:0000313" key="2">
    <source>
        <dbReference type="Proteomes" id="UP000515163"/>
    </source>
</evidence>
<dbReference type="KEGG" id="aten:116301762"/>
<dbReference type="GO" id="GO:0016810">
    <property type="term" value="F:hydrolase activity, acting on carbon-nitrogen (but not peptide) bonds"/>
    <property type="evidence" value="ECO:0007669"/>
    <property type="project" value="InterPro"/>
</dbReference>
<dbReference type="InParanoid" id="A0A6P8IJX0"/>
<dbReference type="PANTHER" id="PTHR22642">
    <property type="entry name" value="IMIDAZOLONEPROPIONASE"/>
    <property type="match status" value="1"/>
</dbReference>
<feature type="domain" description="Amidohydrolase 3" evidence="1">
    <location>
        <begin position="51"/>
        <end position="551"/>
    </location>
</feature>
<accession>A0A6P8IJX0</accession>
<dbReference type="InterPro" id="IPR011059">
    <property type="entry name" value="Metal-dep_hydrolase_composite"/>
</dbReference>
<name>A0A6P8IJX0_ACTTE</name>
<dbReference type="Gene3D" id="3.10.310.70">
    <property type="match status" value="1"/>
</dbReference>
<dbReference type="Gene3D" id="2.30.40.10">
    <property type="entry name" value="Urease, subunit C, domain 1"/>
    <property type="match status" value="1"/>
</dbReference>
<dbReference type="InterPro" id="IPR013108">
    <property type="entry name" value="Amidohydro_3"/>
</dbReference>
<evidence type="ECO:0000259" key="1">
    <source>
        <dbReference type="Pfam" id="PF07969"/>
    </source>
</evidence>
<dbReference type="Gene3D" id="3.20.20.140">
    <property type="entry name" value="Metal-dependent hydrolases"/>
    <property type="match status" value="1"/>
</dbReference>
<dbReference type="SUPFAM" id="SSF51338">
    <property type="entry name" value="Composite domain of metallo-dependent hydrolases"/>
    <property type="match status" value="1"/>
</dbReference>
<proteinExistence type="predicted"/>
<dbReference type="GeneID" id="116301762"/>
<dbReference type="AlphaFoldDB" id="A0A6P8IJX0"/>
<evidence type="ECO:0000313" key="3">
    <source>
        <dbReference type="RefSeq" id="XP_031566738.1"/>
    </source>
</evidence>
<sequence>MSLYYGGRILTMVGETKETVQYVEAVVEMDGKIAFAGSLTEAKKLFRGVNEVNLEGRTMMPGHIDPHLHPSMASLILKMDFITPFDWNLPSGVYSGVRTEKEYRARLTKLIAKRNISPSKDFVITWGYHPSFHGTMSKSVIDQLATTVPLVVWHRSFHEAYLGTSVLEQLKYDDLDELKKNPQVDWENGHFFEMGLDDLLSTTSFKDHVFPLMEEGYKDLVQVVHYNGITTVADLEFPILDLDLEKSMAAKNLKSKDVFFSTYCVCSARNFGKIANEDHEIAKNLIQDLAKEFSDDQLIVYDDHVKGLLDGAFYSQLMQMADGYPDGHSGQWITEPDEMAKLMEVYWRSKPKGFQIHVHTNGDLGMARVLEIVEHLKKKYPRKDHRTTIEHAGYFTKEQADKIAELGLMVSAAPYYLFALADKYSSEKEGIGKARAEAMTPLRWLFDNGVVTALHSDFTMAPSQPLLLAWSAVNRVSAEENCFRKDLAITRYEGMLGITKNAAIILGTDDIMGTIEEGKLANFTILEKDPLEVNPMEIKNIKIYASVYKGRMNKIHA</sequence>
<dbReference type="SUPFAM" id="SSF51556">
    <property type="entry name" value="Metallo-dependent hydrolases"/>
    <property type="match status" value="1"/>
</dbReference>
<dbReference type="Proteomes" id="UP000515163">
    <property type="component" value="Unplaced"/>
</dbReference>
<gene>
    <name evidence="3" type="primary">LOC116301762</name>
</gene>
<dbReference type="Pfam" id="PF07969">
    <property type="entry name" value="Amidohydro_3"/>
    <property type="match status" value="1"/>
</dbReference>
<dbReference type="PANTHER" id="PTHR22642:SF2">
    <property type="entry name" value="PROTEIN LONG AFTER FAR-RED 3"/>
    <property type="match status" value="1"/>
</dbReference>
<keyword evidence="2" id="KW-1185">Reference proteome</keyword>
<dbReference type="RefSeq" id="XP_031566738.1">
    <property type="nucleotide sequence ID" value="XM_031710878.1"/>
</dbReference>
<organism evidence="2 3">
    <name type="scientific">Actinia tenebrosa</name>
    <name type="common">Australian red waratah sea anemone</name>
    <dbReference type="NCBI Taxonomy" id="6105"/>
    <lineage>
        <taxon>Eukaryota</taxon>
        <taxon>Metazoa</taxon>
        <taxon>Cnidaria</taxon>
        <taxon>Anthozoa</taxon>
        <taxon>Hexacorallia</taxon>
        <taxon>Actiniaria</taxon>
        <taxon>Actiniidae</taxon>
        <taxon>Actinia</taxon>
    </lineage>
</organism>
<dbReference type="OrthoDB" id="3501663at2759"/>
<dbReference type="InterPro" id="IPR032466">
    <property type="entry name" value="Metal_Hydrolase"/>
</dbReference>